<evidence type="ECO:0000313" key="3">
    <source>
        <dbReference type="Proteomes" id="UP000501926"/>
    </source>
</evidence>
<reference evidence="1" key="2">
    <citation type="submission" date="2006-01" db="EMBL/GenBank/DDBJ databases">
        <authorList>
            <person name="Genoscope"/>
        </authorList>
    </citation>
    <scope>NUCLEOTIDE SEQUENCE</scope>
</reference>
<accession>Q1Q6H4</accession>
<reference evidence="1" key="1">
    <citation type="journal article" date="2006" name="Nature">
        <title>Deciphering the evolution and metabolism of an anammox bacterium from a community genome.</title>
        <authorList>
            <person name="Strous M."/>
            <person name="Pelletier E."/>
            <person name="Mangenot S."/>
            <person name="Rattei T."/>
            <person name="Lehner A."/>
            <person name="Taylor M.W."/>
            <person name="Horn M."/>
            <person name="Daims H."/>
            <person name="Bartol-Mavel D."/>
            <person name="Wincker P."/>
            <person name="Barbe V."/>
            <person name="Fonknechten N."/>
            <person name="Vallenet D."/>
            <person name="Segurens B."/>
            <person name="Schenowitz-Truong C."/>
            <person name="Medigue C."/>
            <person name="Collingro A."/>
            <person name="Snel B."/>
            <person name="Dutilh B.E."/>
            <person name="OpDenCamp H.J.M."/>
            <person name="vanDerDrift C."/>
            <person name="Cirpus I."/>
            <person name="vanDePas-Schoonen K.T."/>
            <person name="Harhangi H.R."/>
            <person name="vanNiftrik L."/>
            <person name="Schmid M."/>
            <person name="Keltjens J."/>
            <person name="vanDeVossenberg J."/>
            <person name="Kartal B."/>
            <person name="Meier H."/>
            <person name="Frishman D."/>
            <person name="Huynen M.A."/>
            <person name="Mewes H."/>
            <person name="Weissenbach J."/>
            <person name="Jetten M.S.M."/>
            <person name="Wagner M."/>
            <person name="LePaslier D."/>
        </authorList>
    </citation>
    <scope>NUCLEOTIDE SEQUENCE</scope>
</reference>
<reference evidence="2 3" key="3">
    <citation type="submission" date="2020-02" db="EMBL/GenBank/DDBJ databases">
        <title>Newly sequenced genome of strain CSTR1 showed variability in Candidatus Kuenenia stuttgartiensis genomes.</title>
        <authorList>
            <person name="Ding C."/>
            <person name="Adrian L."/>
        </authorList>
    </citation>
    <scope>NUCLEOTIDE SEQUENCE [LARGE SCALE GENOMIC DNA]</scope>
    <source>
        <strain evidence="2 3">CSTR1</strain>
    </source>
</reference>
<gene>
    <name evidence="2" type="ORF">KsCSTR_36450</name>
    <name evidence="1" type="ORF">kuste2430</name>
</gene>
<dbReference type="AlphaFoldDB" id="Q1Q6H4"/>
<dbReference type="EMBL" id="CP049055">
    <property type="protein sequence ID" value="QII13024.1"/>
    <property type="molecule type" value="Genomic_DNA"/>
</dbReference>
<name>Q1Q6H4_KUEST</name>
<protein>
    <submittedName>
        <fullName evidence="1">Uncharacterized protein</fullName>
    </submittedName>
</protein>
<organism evidence="1">
    <name type="scientific">Kuenenia stuttgartiensis</name>
    <dbReference type="NCBI Taxonomy" id="174633"/>
    <lineage>
        <taxon>Bacteria</taxon>
        <taxon>Pseudomonadati</taxon>
        <taxon>Planctomycetota</taxon>
        <taxon>Candidatus Brocadiia</taxon>
        <taxon>Candidatus Brocadiales</taxon>
        <taxon>Candidatus Brocadiaceae</taxon>
        <taxon>Candidatus Kuenenia</taxon>
    </lineage>
</organism>
<dbReference type="EMBL" id="CT573071">
    <property type="protein sequence ID" value="CAJ73176.1"/>
    <property type="molecule type" value="Genomic_DNA"/>
</dbReference>
<sequence>MPCISFYKSGKHFICSKPIDEILVTIQRDLLNYRRSERNSLPNLVLNIVKYMFGNEPCIVYDE</sequence>
<evidence type="ECO:0000313" key="2">
    <source>
        <dbReference type="EMBL" id="QII13024.1"/>
    </source>
</evidence>
<evidence type="ECO:0000313" key="1">
    <source>
        <dbReference type="EMBL" id="CAJ73176.1"/>
    </source>
</evidence>
<dbReference type="Proteomes" id="UP000501926">
    <property type="component" value="Chromosome"/>
</dbReference>
<proteinExistence type="predicted"/>